<dbReference type="Pfam" id="PF04666">
    <property type="entry name" value="MGAT4_cons"/>
    <property type="match status" value="1"/>
</dbReference>
<evidence type="ECO:0000313" key="2">
    <source>
        <dbReference type="EMBL" id="KAJ3586555.1"/>
    </source>
</evidence>
<feature type="domain" description="MGAT4 conserved region" evidence="1">
    <location>
        <begin position="69"/>
        <end position="315"/>
    </location>
</feature>
<dbReference type="OrthoDB" id="2016523at2759"/>
<accession>A0A9Q0I5Y0</accession>
<sequence length="473" mass="53532">MRCRVKRNGVLAAWSGLLLAAFYLISQSDFIFPVGGVQVVIREYWSWPLSKSVGGSASWVDQGNYMPLNVSYQLLAGTPATKLKFLAVGLASVKRKKGSYLLPTLGSLFSQSSSRERASMVVVVLLPDFDAEWRGETVEKIRAAHPSELEQGQLLVIHVPPQFYPPLTELKRNYNDAPERVSFRSKQNVDYSYLMHYSSSHGRYYLQLEDDVSAARNFLRTIAKSIRERRSVNWATLEFSSLGYIGKLFKAEHLPILARFLFLFYQEMPCDWLLSHFRELLVQKEQILIKPSLFQHMGTFSSFQGTLNKLKDKFFEEVYSNPPADVYSDISVYSDNVPRLAWEAGEGYFWGRTPEPGDCLTVVLRAPVVVTSVNVETGLDGKDFLEFGVVELGRSVVTTSKGEKGCQTYKPLGYMANGMFAKQDLDVELRSTSSCLRLRVLGKQKDWIIIMKIRITSRSPEQSPTPDFGMVII</sequence>
<evidence type="ECO:0000259" key="1">
    <source>
        <dbReference type="Pfam" id="PF04666"/>
    </source>
</evidence>
<organism evidence="2 3">
    <name type="scientific">Muraenolepis orangiensis</name>
    <name type="common">Patagonian moray cod</name>
    <dbReference type="NCBI Taxonomy" id="630683"/>
    <lineage>
        <taxon>Eukaryota</taxon>
        <taxon>Metazoa</taxon>
        <taxon>Chordata</taxon>
        <taxon>Craniata</taxon>
        <taxon>Vertebrata</taxon>
        <taxon>Euteleostomi</taxon>
        <taxon>Actinopterygii</taxon>
        <taxon>Neopterygii</taxon>
        <taxon>Teleostei</taxon>
        <taxon>Neoteleostei</taxon>
        <taxon>Acanthomorphata</taxon>
        <taxon>Zeiogadaria</taxon>
        <taxon>Gadariae</taxon>
        <taxon>Gadiformes</taxon>
        <taxon>Muraenolepidoidei</taxon>
        <taxon>Muraenolepididae</taxon>
        <taxon>Muraenolepis</taxon>
    </lineage>
</organism>
<keyword evidence="3" id="KW-1185">Reference proteome</keyword>
<reference evidence="2" key="1">
    <citation type="submission" date="2022-07" db="EMBL/GenBank/DDBJ databases">
        <title>Chromosome-level genome of Muraenolepis orangiensis.</title>
        <authorList>
            <person name="Kim J."/>
        </authorList>
    </citation>
    <scope>NUCLEOTIDE SEQUENCE</scope>
    <source>
        <strain evidence="2">KU_S4_2022</strain>
        <tissue evidence="2">Muscle</tissue>
    </source>
</reference>
<evidence type="ECO:0000313" key="3">
    <source>
        <dbReference type="Proteomes" id="UP001148018"/>
    </source>
</evidence>
<dbReference type="InterPro" id="IPR006759">
    <property type="entry name" value="Glyco_transf_54"/>
</dbReference>
<name>A0A9Q0I5Y0_9TELE</name>
<proteinExistence type="predicted"/>
<dbReference type="PANTHER" id="PTHR12062:SF11">
    <property type="entry name" value="ALPHA-1,3-MANNOSYL-GLYCOPROTEIN 4-BETA-N-ACETYLGLUCOSAMINYLTRANSFERASE-LIKE PROTEIN MGAT4E"/>
    <property type="match status" value="1"/>
</dbReference>
<dbReference type="GO" id="GO:0008375">
    <property type="term" value="F:acetylglucosaminyltransferase activity"/>
    <property type="evidence" value="ECO:0007669"/>
    <property type="project" value="TreeGrafter"/>
</dbReference>
<dbReference type="Proteomes" id="UP001148018">
    <property type="component" value="Unassembled WGS sequence"/>
</dbReference>
<gene>
    <name evidence="2" type="ORF">NHX12_012952</name>
</gene>
<comment type="caution">
    <text evidence="2">The sequence shown here is derived from an EMBL/GenBank/DDBJ whole genome shotgun (WGS) entry which is preliminary data.</text>
</comment>
<dbReference type="PANTHER" id="PTHR12062">
    <property type="entry name" value="N-ACETYLGLUCOSAMINYLTRANSFERASE VI"/>
    <property type="match status" value="1"/>
</dbReference>
<protein>
    <recommendedName>
        <fullName evidence="1">MGAT4 conserved region domain-containing protein</fullName>
    </recommendedName>
</protein>
<dbReference type="InterPro" id="IPR057279">
    <property type="entry name" value="MGAT4"/>
</dbReference>
<dbReference type="AlphaFoldDB" id="A0A9Q0I5Y0"/>
<dbReference type="GO" id="GO:0006487">
    <property type="term" value="P:protein N-linked glycosylation"/>
    <property type="evidence" value="ECO:0007669"/>
    <property type="project" value="TreeGrafter"/>
</dbReference>
<dbReference type="EMBL" id="JANIIK010000117">
    <property type="protein sequence ID" value="KAJ3586555.1"/>
    <property type="molecule type" value="Genomic_DNA"/>
</dbReference>